<reference evidence="4" key="1">
    <citation type="submission" date="2022-10" db="EMBL/GenBank/DDBJ databases">
        <title>Gaoshiqiia sediminis gen. nov., sp. nov., isolated from coastal sediment.</title>
        <authorList>
            <person name="Yu W.X."/>
            <person name="Mu D.S."/>
            <person name="Du J.Z."/>
            <person name="Liang Y.Q."/>
        </authorList>
    </citation>
    <scope>NUCLEOTIDE SEQUENCE</scope>
    <source>
        <strain evidence="4">A06</strain>
    </source>
</reference>
<dbReference type="AlphaFoldDB" id="A0AA41Y5E7"/>
<dbReference type="Gene3D" id="6.10.250.3150">
    <property type="match status" value="1"/>
</dbReference>
<feature type="domain" description="M23ase beta-sheet core" evidence="3">
    <location>
        <begin position="295"/>
        <end position="388"/>
    </location>
</feature>
<organism evidence="4 5">
    <name type="scientific">Gaoshiqia sediminis</name>
    <dbReference type="NCBI Taxonomy" id="2986998"/>
    <lineage>
        <taxon>Bacteria</taxon>
        <taxon>Pseudomonadati</taxon>
        <taxon>Bacteroidota</taxon>
        <taxon>Bacteroidia</taxon>
        <taxon>Marinilabiliales</taxon>
        <taxon>Prolixibacteraceae</taxon>
        <taxon>Gaoshiqia</taxon>
    </lineage>
</organism>
<gene>
    <name evidence="4" type="ORF">N2K84_01825</name>
</gene>
<name>A0AA41Y5E7_9BACT</name>
<dbReference type="InterPro" id="IPR016047">
    <property type="entry name" value="M23ase_b-sheet_dom"/>
</dbReference>
<dbReference type="GO" id="GO:0004222">
    <property type="term" value="F:metalloendopeptidase activity"/>
    <property type="evidence" value="ECO:0007669"/>
    <property type="project" value="TreeGrafter"/>
</dbReference>
<keyword evidence="5" id="KW-1185">Reference proteome</keyword>
<dbReference type="CDD" id="cd12797">
    <property type="entry name" value="M23_peptidase"/>
    <property type="match status" value="1"/>
</dbReference>
<evidence type="ECO:0000256" key="2">
    <source>
        <dbReference type="SAM" id="Coils"/>
    </source>
</evidence>
<comment type="caution">
    <text evidence="4">The sequence shown here is derived from an EMBL/GenBank/DDBJ whole genome shotgun (WGS) entry which is preliminary data.</text>
</comment>
<dbReference type="Pfam" id="PF01551">
    <property type="entry name" value="Peptidase_M23"/>
    <property type="match status" value="1"/>
</dbReference>
<protein>
    <submittedName>
        <fullName evidence="4">Peptidoglycan DD-metalloendopeptidase family protein</fullName>
    </submittedName>
</protein>
<feature type="coiled-coil region" evidence="2">
    <location>
        <begin position="202"/>
        <end position="246"/>
    </location>
</feature>
<dbReference type="SUPFAM" id="SSF51261">
    <property type="entry name" value="Duplicated hybrid motif"/>
    <property type="match status" value="1"/>
</dbReference>
<evidence type="ECO:0000313" key="5">
    <source>
        <dbReference type="Proteomes" id="UP001163821"/>
    </source>
</evidence>
<dbReference type="Gene3D" id="2.70.70.10">
    <property type="entry name" value="Glucose Permease (Domain IIA)"/>
    <property type="match status" value="1"/>
</dbReference>
<sequence length="394" mass="45465">MKRLVFGFVFVLALWSAQGQSLTDLRKKKTDAEQALKYTSSLLEEARKHEKASLNKLRLINSQIQTRNDFIGNINVELNIIDRYIAENTEVVNMLKSDLDELKKEYASMVRFAQKNKNSYDVLLFLLSADNLNQAYKRFLYLRQYAKYRKAQAEIITSLSGLIDQKISSLEKQRQQKANLLLGKREETKLLENEKREQDQYLSSLKLKQQDLRKKLREQEKEQEELNRAIQRMLEEETRKMQAKGEFQLTPEQQLVAADFEKNKGRIPWPVERGVITGRFGVHAHPVLKQIQVKNNGIDISTRKGTPARAVFGGEVSRVFAISGGNMAVIIRHGSFLSVYSNLKEVFVNAGQKVEIKQEIGSVFTDESDGNKTVLKFQVWKESQKLNPEDWITH</sequence>
<keyword evidence="1" id="KW-0732">Signal</keyword>
<evidence type="ECO:0000313" key="4">
    <source>
        <dbReference type="EMBL" id="MCW0481447.1"/>
    </source>
</evidence>
<evidence type="ECO:0000259" key="3">
    <source>
        <dbReference type="Pfam" id="PF01551"/>
    </source>
</evidence>
<dbReference type="InterPro" id="IPR050570">
    <property type="entry name" value="Cell_wall_metabolism_enzyme"/>
</dbReference>
<accession>A0AA41Y5E7</accession>
<dbReference type="InterPro" id="IPR011055">
    <property type="entry name" value="Dup_hybrid_motif"/>
</dbReference>
<evidence type="ECO:0000256" key="1">
    <source>
        <dbReference type="ARBA" id="ARBA00022729"/>
    </source>
</evidence>
<dbReference type="PANTHER" id="PTHR21666:SF289">
    <property type="entry name" value="L-ALA--D-GLU ENDOPEPTIDASE"/>
    <property type="match status" value="1"/>
</dbReference>
<proteinExistence type="predicted"/>
<dbReference type="PANTHER" id="PTHR21666">
    <property type="entry name" value="PEPTIDASE-RELATED"/>
    <property type="match status" value="1"/>
</dbReference>
<keyword evidence="2" id="KW-0175">Coiled coil</keyword>
<dbReference type="RefSeq" id="WP_282590057.1">
    <property type="nucleotide sequence ID" value="NZ_JAPAAF010000002.1"/>
</dbReference>
<dbReference type="EMBL" id="JAPAAF010000002">
    <property type="protein sequence ID" value="MCW0481447.1"/>
    <property type="molecule type" value="Genomic_DNA"/>
</dbReference>
<dbReference type="Proteomes" id="UP001163821">
    <property type="component" value="Unassembled WGS sequence"/>
</dbReference>